<comment type="subcellular location">
    <subcellularLocation>
        <location evidence="1">Cell projection</location>
    </subcellularLocation>
</comment>
<feature type="region of interest" description="Disordered" evidence="3">
    <location>
        <begin position="1"/>
        <end position="23"/>
    </location>
</feature>
<keyword evidence="2" id="KW-0966">Cell projection</keyword>
<dbReference type="PANTHER" id="PTHR46613">
    <property type="entry name" value="RADIAL SPOKE HEAD 10 HOMOLOG B-RELATED"/>
    <property type="match status" value="1"/>
</dbReference>
<gene>
    <name evidence="4" type="ORF">THRCLA_04042</name>
</gene>
<reference evidence="4 5" key="1">
    <citation type="journal article" date="2014" name="Genome Biol. Evol.">
        <title>The secreted proteins of Achlya hypogyna and Thraustotheca clavata identify the ancestral oomycete secretome and reveal gene acquisitions by horizontal gene transfer.</title>
        <authorList>
            <person name="Misner I."/>
            <person name="Blouin N."/>
            <person name="Leonard G."/>
            <person name="Richards T.A."/>
            <person name="Lane C.E."/>
        </authorList>
    </citation>
    <scope>NUCLEOTIDE SEQUENCE [LARGE SCALE GENOMIC DNA]</scope>
    <source>
        <strain evidence="4 5">ATCC 34112</strain>
    </source>
</reference>
<proteinExistence type="predicted"/>
<dbReference type="AlphaFoldDB" id="A0A1W0A027"/>
<organism evidence="4 5">
    <name type="scientific">Thraustotheca clavata</name>
    <dbReference type="NCBI Taxonomy" id="74557"/>
    <lineage>
        <taxon>Eukaryota</taxon>
        <taxon>Sar</taxon>
        <taxon>Stramenopiles</taxon>
        <taxon>Oomycota</taxon>
        <taxon>Saprolegniomycetes</taxon>
        <taxon>Saprolegniales</taxon>
        <taxon>Achlyaceae</taxon>
        <taxon>Thraustotheca</taxon>
    </lineage>
</organism>
<dbReference type="Proteomes" id="UP000243217">
    <property type="component" value="Unassembled WGS sequence"/>
</dbReference>
<dbReference type="EMBL" id="JNBS01000819">
    <property type="protein sequence ID" value="OQS03642.1"/>
    <property type="molecule type" value="Genomic_DNA"/>
</dbReference>
<sequence length="935" mass="107490">MSTINGNHVDSYGRRRSSTPTRHSVLRLVQTSNALRSMRSVQDLQNGETSLQQRSCSTGNLVDPIEEAQPQLPTTHPNYIDVNGRSIVAVRYGKGTMQYVKYSTTEPPTGQSSNPPRCGFCHGNNMMWQLQCSFCSCQRLRNTPRMLYIINMLLSLEPQMTGTKAIAIEAEKTFRQATMVRTRVAMKLMSRTTDALRMQIVRMMFYAWRKLQAETKTNEEIMARLIRIKEMQAKTRLKGETFRAWGTWAYISMDDRAVRLSIALDKRKTKIKHRVWTEWMRFVINRLRKRCSHLKSTLMYNILLNTWSSNSLLNRSNDETRTSEELLQLKSVLSEIKGSLVTAMDHIIAVTTQAMPYVNSYLQGLLHQRALAPDTIGYALDMANSGPIFDALTAHDISVVAELDIPKESIPFAYTTTLELVSDRLKKQPPWQIVLNWLSNMISIINESSGHKVLVPMATLEDIFTQMKSPKLVLNLLWYFAPASLEDYNRLYEEECARDPLLASSSTHHGHHVQWKLFFQIASTHANLSHAIANREQIENEEFDAFYTILLHFYLLYSYHIKNEPLTTEITQSIEGVWSGLRHDIFHVYDTDIATRESCRNLLHDVDTIQHAQLRLLTLHHHTLKLSEQHKHQALLAGLVDFGRRVDGKEALVSIALKQQSLVSHLKLEYSRCEFMCNSRDEFNAIQLLFTCYIVPIMNVYKASAISNGGVVLTEQEFYKLIAECGVLDRKLMSRGYLQGLVQHTTEKHDNLNSNERVLTSHEFAEALVRVSHHLTQKLASTNESTTIVEVARRLIEEQLIPMANELEKFNMTSFKRQIGHADVQAVLKSFDKKLKKLFAFYAVERRGKCINLSEFESWLKDQHLVDALFPYQRVKQVFMSAMHHNDTSVADLELELIFSEFIEAIIAVTVFRNPNPYIPLAERLEMFLNVHLQS</sequence>
<dbReference type="PANTHER" id="PTHR46613:SF1">
    <property type="entry name" value="RADIAL SPOKE HEAD 10 HOMOLOG B-RELATED"/>
    <property type="match status" value="1"/>
</dbReference>
<evidence type="ECO:0000256" key="2">
    <source>
        <dbReference type="ARBA" id="ARBA00023273"/>
    </source>
</evidence>
<evidence type="ECO:0000313" key="4">
    <source>
        <dbReference type="EMBL" id="OQS03642.1"/>
    </source>
</evidence>
<accession>A0A1W0A027</accession>
<keyword evidence="5" id="KW-1185">Reference proteome</keyword>
<evidence type="ECO:0000256" key="1">
    <source>
        <dbReference type="ARBA" id="ARBA00004316"/>
    </source>
</evidence>
<evidence type="ECO:0000313" key="5">
    <source>
        <dbReference type="Proteomes" id="UP000243217"/>
    </source>
</evidence>
<comment type="caution">
    <text evidence="4">The sequence shown here is derived from an EMBL/GenBank/DDBJ whole genome shotgun (WGS) entry which is preliminary data.</text>
</comment>
<evidence type="ECO:0000256" key="3">
    <source>
        <dbReference type="SAM" id="MobiDB-lite"/>
    </source>
</evidence>
<dbReference type="OrthoDB" id="66717at2759"/>
<protein>
    <submittedName>
        <fullName evidence="4">Uncharacterized protein</fullName>
    </submittedName>
</protein>
<dbReference type="GO" id="GO:0042995">
    <property type="term" value="C:cell projection"/>
    <property type="evidence" value="ECO:0007669"/>
    <property type="project" value="UniProtKB-SubCell"/>
</dbReference>
<name>A0A1W0A027_9STRA</name>